<keyword evidence="3" id="KW-1185">Reference proteome</keyword>
<dbReference type="InterPro" id="IPR036047">
    <property type="entry name" value="F-box-like_dom_sf"/>
</dbReference>
<evidence type="ECO:0000259" key="1">
    <source>
        <dbReference type="SMART" id="SM00256"/>
    </source>
</evidence>
<name>A0ABD3AV27_9GENT</name>
<organism evidence="2 3">
    <name type="scientific">Cinchona calisaya</name>
    <dbReference type="NCBI Taxonomy" id="153742"/>
    <lineage>
        <taxon>Eukaryota</taxon>
        <taxon>Viridiplantae</taxon>
        <taxon>Streptophyta</taxon>
        <taxon>Embryophyta</taxon>
        <taxon>Tracheophyta</taxon>
        <taxon>Spermatophyta</taxon>
        <taxon>Magnoliopsida</taxon>
        <taxon>eudicotyledons</taxon>
        <taxon>Gunneridae</taxon>
        <taxon>Pentapetalae</taxon>
        <taxon>asterids</taxon>
        <taxon>lamiids</taxon>
        <taxon>Gentianales</taxon>
        <taxon>Rubiaceae</taxon>
        <taxon>Cinchonoideae</taxon>
        <taxon>Cinchoneae</taxon>
        <taxon>Cinchona</taxon>
    </lineage>
</organism>
<dbReference type="InterPro" id="IPR017451">
    <property type="entry name" value="F-box-assoc_interact_dom"/>
</dbReference>
<dbReference type="AlphaFoldDB" id="A0ABD3AV27"/>
<dbReference type="Gene3D" id="1.20.1280.50">
    <property type="match status" value="1"/>
</dbReference>
<gene>
    <name evidence="2" type="ORF">ACH5RR_003394</name>
</gene>
<dbReference type="Pfam" id="PF00646">
    <property type="entry name" value="F-box"/>
    <property type="match status" value="1"/>
</dbReference>
<dbReference type="SMART" id="SM00256">
    <property type="entry name" value="FBOX"/>
    <property type="match status" value="1"/>
</dbReference>
<dbReference type="InterPro" id="IPR001810">
    <property type="entry name" value="F-box_dom"/>
</dbReference>
<dbReference type="PANTHER" id="PTHR35546">
    <property type="entry name" value="F-BOX PROTEIN INTERACTION DOMAIN PROTEIN-RELATED"/>
    <property type="match status" value="1"/>
</dbReference>
<comment type="caution">
    <text evidence="2">The sequence shown here is derived from an EMBL/GenBank/DDBJ whole genome shotgun (WGS) entry which is preliminary data.</text>
</comment>
<dbReference type="EMBL" id="JBJUIK010000002">
    <property type="protein sequence ID" value="KAL3534933.1"/>
    <property type="molecule type" value="Genomic_DNA"/>
</dbReference>
<dbReference type="Proteomes" id="UP001630127">
    <property type="component" value="Unassembled WGS sequence"/>
</dbReference>
<dbReference type="InterPro" id="IPR006527">
    <property type="entry name" value="F-box-assoc_dom_typ1"/>
</dbReference>
<dbReference type="CDD" id="cd22157">
    <property type="entry name" value="F-box_AtFBW1-like"/>
    <property type="match status" value="1"/>
</dbReference>
<dbReference type="PANTHER" id="PTHR35546:SF117">
    <property type="entry name" value="F-BOX DOMAIN-CONTAINING PROTEIN"/>
    <property type="match status" value="1"/>
</dbReference>
<dbReference type="NCBIfam" id="TIGR01640">
    <property type="entry name" value="F_box_assoc_1"/>
    <property type="match status" value="1"/>
</dbReference>
<dbReference type="InterPro" id="IPR055290">
    <property type="entry name" value="At3g26010-like"/>
</dbReference>
<dbReference type="SUPFAM" id="SSF81383">
    <property type="entry name" value="F-box domain"/>
    <property type="match status" value="1"/>
</dbReference>
<dbReference type="Pfam" id="PF07734">
    <property type="entry name" value="FBA_1"/>
    <property type="match status" value="1"/>
</dbReference>
<feature type="domain" description="F-box" evidence="1">
    <location>
        <begin position="54"/>
        <end position="94"/>
    </location>
</feature>
<evidence type="ECO:0000313" key="3">
    <source>
        <dbReference type="Proteomes" id="UP001630127"/>
    </source>
</evidence>
<evidence type="ECO:0000313" key="2">
    <source>
        <dbReference type="EMBL" id="KAL3534933.1"/>
    </source>
</evidence>
<protein>
    <recommendedName>
        <fullName evidence="1">F-box domain-containing protein</fullName>
    </recommendedName>
</protein>
<accession>A0ABD3AV27</accession>
<sequence>MADEDNNIPQTPVKPQLHLTHYITKISASTIPLHPTDSPRSPLSPSQSTLFIINNQDLLTEILLFLPPKSLLRFQCVSKLWLSIISNPNFRRLHSLRNRTSSAAATALFLYRVFIWVPEFSFICINNKPRDFHSMRVITANLSNLREGFPWRIHSCNGLMCLDPYDNENTEFVIYNPTTHQQRLIPLPDSAENRHSMRDLNLAFDPLKPDYYKIVCVWMMLPEIILRFSVYSSDTGVWKETDQYYEFEYEWDDEIGVEENLSASSQDLGILFKYGIYLNGAMHWASEVGDFLCFDLYNDRFKPMPSPLIPSDRWRRKIKYFGESDGHLHLVQTYGPRATLFDILEMENDYSNWTVKYRVDLDLLIARYPLIVNEEYDPAEVKRYRFRIPSFIVDEKEKKVKLVISVPGKVISYDIINKKVVEHMEINPPDALFFGENITLYDWIDAHKHLETLACV</sequence>
<reference evidence="2 3" key="1">
    <citation type="submission" date="2024-11" db="EMBL/GenBank/DDBJ databases">
        <title>A near-complete genome assembly of Cinchona calisaya.</title>
        <authorList>
            <person name="Lian D.C."/>
            <person name="Zhao X.W."/>
            <person name="Wei L."/>
        </authorList>
    </citation>
    <scope>NUCLEOTIDE SEQUENCE [LARGE SCALE GENOMIC DNA]</scope>
    <source>
        <tissue evidence="2">Nenye</tissue>
    </source>
</reference>
<proteinExistence type="predicted"/>